<dbReference type="EMBL" id="AP022577">
    <property type="protein sequence ID" value="BBX84402.1"/>
    <property type="molecule type" value="Genomic_DNA"/>
</dbReference>
<organism evidence="2 3">
    <name type="scientific">Mycolicibacterium aubagnense</name>
    <dbReference type="NCBI Taxonomy" id="319707"/>
    <lineage>
        <taxon>Bacteria</taxon>
        <taxon>Bacillati</taxon>
        <taxon>Actinomycetota</taxon>
        <taxon>Actinomycetes</taxon>
        <taxon>Mycobacteriales</taxon>
        <taxon>Mycobacteriaceae</taxon>
        <taxon>Mycolicibacterium</taxon>
    </lineage>
</organism>
<evidence type="ECO:0000313" key="2">
    <source>
        <dbReference type="EMBL" id="BBX84402.1"/>
    </source>
</evidence>
<sequence length="294" mass="33648">MSDSKPIVDVNGLDGAVDWISQRWDDLTGLGSGGWLAIAAWAALVFGVVVLIVVNRQLSKNRQLKQDQVRPQVTMFMEPHASDWHLIELVVRNFGQTAAHNISFEFTHHPTVAIYEDSDHDGELDVTELRLPSELSVLAPGQEWRTVWDSAISREELGGSIRSRFEGTVTYYDRPAPAPGKKSRFGPKPREFEAKAVLDWAALQPVQRLELMTTHDLAKREKQKLELLRSVLTYFHYASKETQPEVFRAEIDRMNRAVRETQDRWRSRESDETTELEIQWIDDGPKGRHRNGVH</sequence>
<keyword evidence="3" id="KW-1185">Reference proteome</keyword>
<protein>
    <submittedName>
        <fullName evidence="2">Uncharacterized protein</fullName>
    </submittedName>
</protein>
<evidence type="ECO:0000256" key="1">
    <source>
        <dbReference type="SAM" id="Phobius"/>
    </source>
</evidence>
<name>A0ABN5YRJ2_9MYCO</name>
<keyword evidence="1" id="KW-0812">Transmembrane</keyword>
<accession>A0ABN5YRJ2</accession>
<evidence type="ECO:0000313" key="3">
    <source>
        <dbReference type="Proteomes" id="UP000465609"/>
    </source>
</evidence>
<keyword evidence="1" id="KW-0472">Membrane</keyword>
<keyword evidence="1" id="KW-1133">Transmembrane helix</keyword>
<dbReference type="Proteomes" id="UP000465609">
    <property type="component" value="Chromosome"/>
</dbReference>
<feature type="transmembrane region" description="Helical" evidence="1">
    <location>
        <begin position="34"/>
        <end position="54"/>
    </location>
</feature>
<gene>
    <name evidence="2" type="ORF">MAUB_22750</name>
</gene>
<reference evidence="2 3" key="1">
    <citation type="journal article" date="2019" name="Emerg. Microbes Infect.">
        <title>Comprehensive subspecies identification of 175 nontuberculous mycobacteria species based on 7547 genomic profiles.</title>
        <authorList>
            <person name="Matsumoto Y."/>
            <person name="Kinjo T."/>
            <person name="Motooka D."/>
            <person name="Nabeya D."/>
            <person name="Jung N."/>
            <person name="Uechi K."/>
            <person name="Horii T."/>
            <person name="Iida T."/>
            <person name="Fujita J."/>
            <person name="Nakamura S."/>
        </authorList>
    </citation>
    <scope>NUCLEOTIDE SEQUENCE [LARGE SCALE GENOMIC DNA]</scope>
    <source>
        <strain evidence="2 3">JCM 15296</strain>
    </source>
</reference>
<proteinExistence type="predicted"/>